<evidence type="ECO:0000313" key="2">
    <source>
        <dbReference type="Proteomes" id="UP000676079"/>
    </source>
</evidence>
<dbReference type="Proteomes" id="UP000676079">
    <property type="component" value="Chromosome"/>
</dbReference>
<dbReference type="RefSeq" id="WP_220564260.1">
    <property type="nucleotide sequence ID" value="NZ_CP074133.1"/>
</dbReference>
<reference evidence="1 2" key="1">
    <citation type="submission" date="2021-05" db="EMBL/GenBank/DDBJ databases">
        <title>Direct Submission.</title>
        <authorList>
            <person name="Li K."/>
            <person name="Gao J."/>
        </authorList>
    </citation>
    <scope>NUCLEOTIDE SEQUENCE [LARGE SCALE GENOMIC DNA]</scope>
    <source>
        <strain evidence="1 2">Mg02</strain>
    </source>
</reference>
<gene>
    <name evidence="1" type="ORF">KGD84_01120</name>
</gene>
<protein>
    <submittedName>
        <fullName evidence="1">AlkZ family DNA glycosylase</fullName>
    </submittedName>
</protein>
<dbReference type="PANTHER" id="PTHR38479:SF2">
    <property type="entry name" value="WINGED HELIX DNA-BINDING DOMAIN-CONTAINING PROTEIN"/>
    <property type="match status" value="1"/>
</dbReference>
<organism evidence="1 2">
    <name type="scientific">Nocardiopsis changdeensis</name>
    <dbReference type="NCBI Taxonomy" id="2831969"/>
    <lineage>
        <taxon>Bacteria</taxon>
        <taxon>Bacillati</taxon>
        <taxon>Actinomycetota</taxon>
        <taxon>Actinomycetes</taxon>
        <taxon>Streptosporangiales</taxon>
        <taxon>Nocardiopsidaceae</taxon>
        <taxon>Nocardiopsis</taxon>
    </lineage>
</organism>
<name>A0ABX8BLI5_9ACTN</name>
<keyword evidence="2" id="KW-1185">Reference proteome</keyword>
<proteinExistence type="predicted"/>
<dbReference type="PANTHER" id="PTHR38479">
    <property type="entry name" value="LMO0824 PROTEIN"/>
    <property type="match status" value="1"/>
</dbReference>
<dbReference type="EMBL" id="CP074133">
    <property type="protein sequence ID" value="QUX23041.1"/>
    <property type="molecule type" value="Genomic_DNA"/>
</dbReference>
<sequence length="367" mass="40389">MAGTVLRTRALNRATLDRQLLLSRTGLPVADVVTHLVGLQAQTTHTWYLGLENRIEGLDPHRVGRMLTDGELVRVTLMRGTLHLVTPRDCRFLRPTVQPAIDRGFSGSRHGQATRGMDLDAVARAGYDLLLARPMTPNDLAGHLSERWPRVGGEHLAQAVKDRLPLVQIPPRGVWGATGAPAFAPADTWTGLAMDADPDPEGLVLRYLAAFGPASVKDMQAWSSLTRFKPVFDGLRDRLVELRAEDGTVLFDLPDAPRPDEDTEAPVRFLYDFDNVLRGHADRSRVLPHEHRARLVSRNGMPPGTVLVDGFVRASWKVVRARGAEPHLEVSLFEPITAADREAVAAEGERTLAFLEPGGHGIRFVEP</sequence>
<accession>A0ABX8BLI5</accession>
<dbReference type="InterPro" id="IPR009351">
    <property type="entry name" value="AlkZ-like"/>
</dbReference>
<dbReference type="Pfam" id="PF06224">
    <property type="entry name" value="AlkZ-like"/>
    <property type="match status" value="1"/>
</dbReference>
<evidence type="ECO:0000313" key="1">
    <source>
        <dbReference type="EMBL" id="QUX23041.1"/>
    </source>
</evidence>